<evidence type="ECO:0000313" key="2">
    <source>
        <dbReference type="Proteomes" id="UP000003505"/>
    </source>
</evidence>
<reference evidence="1 2" key="1">
    <citation type="submission" date="2009-09" db="EMBL/GenBank/DDBJ databases">
        <authorList>
            <person name="Weinstock G."/>
            <person name="Sodergren E."/>
            <person name="Clifton S."/>
            <person name="Fulton L."/>
            <person name="Fulton B."/>
            <person name="Courtney L."/>
            <person name="Fronick C."/>
            <person name="Harrison M."/>
            <person name="Strong C."/>
            <person name="Farmer C."/>
            <person name="Delahaunty K."/>
            <person name="Markovic C."/>
            <person name="Hall O."/>
            <person name="Minx P."/>
            <person name="Tomlinson C."/>
            <person name="Mitreva M."/>
            <person name="Nelson J."/>
            <person name="Hou S."/>
            <person name="Wollam A."/>
            <person name="Pepin K.H."/>
            <person name="Johnson M."/>
            <person name="Bhonagiri V."/>
            <person name="Nash W.E."/>
            <person name="Warren W."/>
            <person name="Chinwalla A."/>
            <person name="Mardis E.R."/>
            <person name="Wilson R.K."/>
        </authorList>
    </citation>
    <scope>NUCLEOTIDE SEQUENCE [LARGE SCALE GENOMIC DNA]</scope>
    <source>
        <strain evidence="2">ATCC 35185 / DSM 20758 / VPI D19B-28</strain>
    </source>
</reference>
<dbReference type="AlphaFoldDB" id="C9LXI0"/>
<evidence type="ECO:0000313" key="1">
    <source>
        <dbReference type="EMBL" id="EEX76363.1"/>
    </source>
</evidence>
<comment type="caution">
    <text evidence="1">The sequence shown here is derived from an EMBL/GenBank/DDBJ whole genome shotgun (WGS) entry which is preliminary data.</text>
</comment>
<gene>
    <name evidence="1" type="ORF">SELSPUOL_02188</name>
</gene>
<protein>
    <submittedName>
        <fullName evidence="1">Uncharacterized protein</fullName>
    </submittedName>
</protein>
<dbReference type="EMBL" id="ACKP02000049">
    <property type="protein sequence ID" value="EEX76363.1"/>
    <property type="molecule type" value="Genomic_DNA"/>
</dbReference>
<sequence length="42" mass="4530">MEGRFGAFGLKPHGAFCCSVRRRGRGGGVMPWSCRAFRLAGS</sequence>
<organism evidence="1 2">
    <name type="scientific">Selenomonas sputigena (strain ATCC 35185 / DSM 20758 / CCUG 44933 / VPI D19B-28)</name>
    <dbReference type="NCBI Taxonomy" id="546271"/>
    <lineage>
        <taxon>Bacteria</taxon>
        <taxon>Bacillati</taxon>
        <taxon>Bacillota</taxon>
        <taxon>Negativicutes</taxon>
        <taxon>Selenomonadales</taxon>
        <taxon>Selenomonadaceae</taxon>
        <taxon>Selenomonas</taxon>
    </lineage>
</organism>
<proteinExistence type="predicted"/>
<dbReference type="Proteomes" id="UP000003505">
    <property type="component" value="Unassembled WGS sequence"/>
</dbReference>
<accession>C9LXI0</accession>
<name>C9LXI0_SELS3</name>